<comment type="caution">
    <text evidence="3">The sequence shown here is derived from an EMBL/GenBank/DDBJ whole genome shotgun (WGS) entry which is preliminary data.</text>
</comment>
<dbReference type="AlphaFoldDB" id="A0AA40FSX6"/>
<sequence length="76" mass="8372">MALSFLKLNLSFEATVGQPDCQDGMCSTKPDCSDGMYAFYSNAITAFLYICMTLTLVASHLSNKATKTMSFLRLLE</sequence>
<evidence type="ECO:0000313" key="3">
    <source>
        <dbReference type="EMBL" id="KAK1124406.1"/>
    </source>
</evidence>
<name>A0AA40FSX6_9HYME</name>
<proteinExistence type="predicted"/>
<evidence type="ECO:0000256" key="1">
    <source>
        <dbReference type="SAM" id="Phobius"/>
    </source>
</evidence>
<keyword evidence="1" id="KW-1133">Transmembrane helix</keyword>
<keyword evidence="1" id="KW-0472">Membrane</keyword>
<evidence type="ECO:0000256" key="2">
    <source>
        <dbReference type="SAM" id="SignalP"/>
    </source>
</evidence>
<feature type="transmembrane region" description="Helical" evidence="1">
    <location>
        <begin position="37"/>
        <end position="59"/>
    </location>
</feature>
<keyword evidence="4" id="KW-1185">Reference proteome</keyword>
<feature type="signal peptide" evidence="2">
    <location>
        <begin position="1"/>
        <end position="17"/>
    </location>
</feature>
<gene>
    <name evidence="3" type="ORF">K0M31_006766</name>
</gene>
<protein>
    <submittedName>
        <fullName evidence="3">Uncharacterized protein</fullName>
    </submittedName>
</protein>
<organism evidence="3 4">
    <name type="scientific">Melipona bicolor</name>
    <dbReference type="NCBI Taxonomy" id="60889"/>
    <lineage>
        <taxon>Eukaryota</taxon>
        <taxon>Metazoa</taxon>
        <taxon>Ecdysozoa</taxon>
        <taxon>Arthropoda</taxon>
        <taxon>Hexapoda</taxon>
        <taxon>Insecta</taxon>
        <taxon>Pterygota</taxon>
        <taxon>Neoptera</taxon>
        <taxon>Endopterygota</taxon>
        <taxon>Hymenoptera</taxon>
        <taxon>Apocrita</taxon>
        <taxon>Aculeata</taxon>
        <taxon>Apoidea</taxon>
        <taxon>Anthophila</taxon>
        <taxon>Apidae</taxon>
        <taxon>Melipona</taxon>
    </lineage>
</organism>
<dbReference type="EMBL" id="JAHYIQ010000018">
    <property type="protein sequence ID" value="KAK1124406.1"/>
    <property type="molecule type" value="Genomic_DNA"/>
</dbReference>
<accession>A0AA40FSX6</accession>
<evidence type="ECO:0000313" key="4">
    <source>
        <dbReference type="Proteomes" id="UP001177670"/>
    </source>
</evidence>
<reference evidence="3" key="1">
    <citation type="submission" date="2021-10" db="EMBL/GenBank/DDBJ databases">
        <title>Melipona bicolor Genome sequencing and assembly.</title>
        <authorList>
            <person name="Araujo N.S."/>
            <person name="Arias M.C."/>
        </authorList>
    </citation>
    <scope>NUCLEOTIDE SEQUENCE</scope>
    <source>
        <strain evidence="3">USP_2M_L1-L4_2017</strain>
        <tissue evidence="3">Whole body</tissue>
    </source>
</reference>
<keyword evidence="1" id="KW-0812">Transmembrane</keyword>
<keyword evidence="2" id="KW-0732">Signal</keyword>
<dbReference type="Proteomes" id="UP001177670">
    <property type="component" value="Unassembled WGS sequence"/>
</dbReference>
<feature type="chain" id="PRO_5041457971" evidence="2">
    <location>
        <begin position="18"/>
        <end position="76"/>
    </location>
</feature>